<evidence type="ECO:0000313" key="3">
    <source>
        <dbReference type="EMBL" id="GFY98716.1"/>
    </source>
</evidence>
<reference evidence="3 4" key="1">
    <citation type="submission" date="2019-07" db="EMBL/GenBank/DDBJ databases">
        <title>De Novo Assembly of kiwifruit Actinidia rufa.</title>
        <authorList>
            <person name="Sugita-Konishi S."/>
            <person name="Sato K."/>
            <person name="Mori E."/>
            <person name="Abe Y."/>
            <person name="Kisaki G."/>
            <person name="Hamano K."/>
            <person name="Suezawa K."/>
            <person name="Otani M."/>
            <person name="Fukuda T."/>
            <person name="Manabe T."/>
            <person name="Gomi K."/>
            <person name="Tabuchi M."/>
            <person name="Akimitsu K."/>
            <person name="Kataoka I."/>
        </authorList>
    </citation>
    <scope>NUCLEOTIDE SEQUENCE [LARGE SCALE GENOMIC DNA]</scope>
    <source>
        <strain evidence="4">cv. Fuchu</strain>
    </source>
</reference>
<keyword evidence="4" id="KW-1185">Reference proteome</keyword>
<comment type="similarity">
    <text evidence="1 2">Belongs to the glycosyl hydrolase 1 family.</text>
</comment>
<dbReference type="Gene3D" id="3.20.20.80">
    <property type="entry name" value="Glycosidases"/>
    <property type="match status" value="2"/>
</dbReference>
<protein>
    <submittedName>
        <fullName evidence="3">Beta glucosidase 9</fullName>
    </submittedName>
</protein>
<dbReference type="Proteomes" id="UP000585474">
    <property type="component" value="Unassembled WGS sequence"/>
</dbReference>
<evidence type="ECO:0000313" key="4">
    <source>
        <dbReference type="Proteomes" id="UP000585474"/>
    </source>
</evidence>
<sequence length="234" mass="26533">MEDGLVETVDSSSEPYIAAHNILLAQASVANLYKNKYQGKQQGFIGININVSWYVPSTNTTEDVIATQKSIDFYVGRFVDPLVFGDYADIMKKNAGTRIPAFTELESKQVKGSFDFIGGTTTPHFNQGDTPPSPGEFPIIPSGLVRVLEYFKQCYGNSPIYENGQRTDRNTTRQDTGRVKHMHGYIGALLDAVRCIWERERERWLNLLSKYWALKALRECYSSSLHIFLVNRFN</sequence>
<dbReference type="SUPFAM" id="SSF51445">
    <property type="entry name" value="(Trans)glycosidases"/>
    <property type="match status" value="1"/>
</dbReference>
<dbReference type="PANTHER" id="PTHR10353">
    <property type="entry name" value="GLYCOSYL HYDROLASE"/>
    <property type="match status" value="1"/>
</dbReference>
<dbReference type="AlphaFoldDB" id="A0A7J0FJV7"/>
<comment type="caution">
    <text evidence="3">The sequence shown here is derived from an EMBL/GenBank/DDBJ whole genome shotgun (WGS) entry which is preliminary data.</text>
</comment>
<name>A0A7J0FJV7_9ERIC</name>
<dbReference type="GO" id="GO:0005975">
    <property type="term" value="P:carbohydrate metabolic process"/>
    <property type="evidence" value="ECO:0007669"/>
    <property type="project" value="InterPro"/>
</dbReference>
<gene>
    <name evidence="3" type="ORF">Acr_13g0001170</name>
</gene>
<dbReference type="EMBL" id="BJWL01000013">
    <property type="protein sequence ID" value="GFY98716.1"/>
    <property type="molecule type" value="Genomic_DNA"/>
</dbReference>
<evidence type="ECO:0000256" key="2">
    <source>
        <dbReference type="RuleBase" id="RU003690"/>
    </source>
</evidence>
<accession>A0A7J0FJV7</accession>
<organism evidence="3 4">
    <name type="scientific">Actinidia rufa</name>
    <dbReference type="NCBI Taxonomy" id="165716"/>
    <lineage>
        <taxon>Eukaryota</taxon>
        <taxon>Viridiplantae</taxon>
        <taxon>Streptophyta</taxon>
        <taxon>Embryophyta</taxon>
        <taxon>Tracheophyta</taxon>
        <taxon>Spermatophyta</taxon>
        <taxon>Magnoliopsida</taxon>
        <taxon>eudicotyledons</taxon>
        <taxon>Gunneridae</taxon>
        <taxon>Pentapetalae</taxon>
        <taxon>asterids</taxon>
        <taxon>Ericales</taxon>
        <taxon>Actinidiaceae</taxon>
        <taxon>Actinidia</taxon>
    </lineage>
</organism>
<dbReference type="InterPro" id="IPR001360">
    <property type="entry name" value="Glyco_hydro_1"/>
</dbReference>
<dbReference type="Pfam" id="PF00232">
    <property type="entry name" value="Glyco_hydro_1"/>
    <property type="match status" value="1"/>
</dbReference>
<dbReference type="OrthoDB" id="65569at2759"/>
<evidence type="ECO:0000256" key="1">
    <source>
        <dbReference type="ARBA" id="ARBA00010838"/>
    </source>
</evidence>
<dbReference type="PANTHER" id="PTHR10353:SF29">
    <property type="entry name" value="BETA-GLUCOSIDASE 11"/>
    <property type="match status" value="1"/>
</dbReference>
<dbReference type="InterPro" id="IPR017853">
    <property type="entry name" value="GH"/>
</dbReference>
<dbReference type="GO" id="GO:0008422">
    <property type="term" value="F:beta-glucosidase activity"/>
    <property type="evidence" value="ECO:0007669"/>
    <property type="project" value="TreeGrafter"/>
</dbReference>
<proteinExistence type="inferred from homology"/>